<evidence type="ECO:0000256" key="7">
    <source>
        <dbReference type="SAM" id="MobiDB-lite"/>
    </source>
</evidence>
<sequence>MLGLMPERHHEPIDYTIGYTGVLDLRTTGSSSRSITQESEEDCSRSWCSSSPIREEVESSPSSPPLALVSPTLAITQRVLQAAHTPQGTRPFKAYPKDPVFLADGQNEAYLQFRQQMLSQVRNQKATSTNHNNNNNNNNIHHHHHHQGQPPAKKRAPSPQQPTSSGADSADDKDAAYWERRRKNNEAAKRSRDARRAKEDEIAIRAAFLEQENLKLKYQIAALTDETAKLRCMLYKTEPIKHSAFTPLHLDTQSIGI</sequence>
<keyword evidence="4" id="KW-0238">DNA-binding</keyword>
<dbReference type="InterPro" id="IPR046347">
    <property type="entry name" value="bZIP_sf"/>
</dbReference>
<comment type="subcellular location">
    <subcellularLocation>
        <location evidence="1">Nucleus</location>
    </subcellularLocation>
</comment>
<feature type="domain" description="BZIP" evidence="8">
    <location>
        <begin position="174"/>
        <end position="237"/>
    </location>
</feature>
<evidence type="ECO:0000256" key="3">
    <source>
        <dbReference type="ARBA" id="ARBA00023015"/>
    </source>
</evidence>
<dbReference type="CDD" id="cd14695">
    <property type="entry name" value="bZIP_HLF"/>
    <property type="match status" value="1"/>
</dbReference>
<comment type="similarity">
    <text evidence="2">Belongs to the bZIP family. NFIL3 subfamily.</text>
</comment>
<evidence type="ECO:0000313" key="9">
    <source>
        <dbReference type="EMBL" id="JAC17557.1"/>
    </source>
</evidence>
<keyword evidence="5" id="KW-0804">Transcription</keyword>
<dbReference type="Gene3D" id="1.20.5.170">
    <property type="match status" value="1"/>
</dbReference>
<dbReference type="InterPro" id="IPR004827">
    <property type="entry name" value="bZIP"/>
</dbReference>
<dbReference type="GO" id="GO:0005634">
    <property type="term" value="C:nucleus"/>
    <property type="evidence" value="ECO:0007669"/>
    <property type="project" value="UniProtKB-SubCell"/>
</dbReference>
<organism evidence="9">
    <name type="scientific">Triatoma infestans</name>
    <name type="common">Assassin bug</name>
    <dbReference type="NCBI Taxonomy" id="30076"/>
    <lineage>
        <taxon>Eukaryota</taxon>
        <taxon>Metazoa</taxon>
        <taxon>Ecdysozoa</taxon>
        <taxon>Arthropoda</taxon>
        <taxon>Hexapoda</taxon>
        <taxon>Insecta</taxon>
        <taxon>Pterygota</taxon>
        <taxon>Neoptera</taxon>
        <taxon>Paraneoptera</taxon>
        <taxon>Hemiptera</taxon>
        <taxon>Heteroptera</taxon>
        <taxon>Panheteroptera</taxon>
        <taxon>Cimicomorpha</taxon>
        <taxon>Reduviidae</taxon>
        <taxon>Triatominae</taxon>
        <taxon>Triatoma</taxon>
    </lineage>
</organism>
<dbReference type="FunFam" id="1.20.5.170:FF:000025">
    <property type="entry name" value="nuclear factor interleukin-3-regulated protein-like"/>
    <property type="match status" value="1"/>
</dbReference>
<dbReference type="GO" id="GO:0000978">
    <property type="term" value="F:RNA polymerase II cis-regulatory region sequence-specific DNA binding"/>
    <property type="evidence" value="ECO:0007669"/>
    <property type="project" value="TreeGrafter"/>
</dbReference>
<keyword evidence="3" id="KW-0805">Transcription regulation</keyword>
<dbReference type="InterPro" id="IPR040223">
    <property type="entry name" value="PAR_bZIP"/>
</dbReference>
<feature type="compositionally biased region" description="Basic residues" evidence="7">
    <location>
        <begin position="140"/>
        <end position="156"/>
    </location>
</feature>
<reference evidence="9" key="1">
    <citation type="journal article" date="2014" name="PLoS Negl. Trop. Dis.">
        <title>An updated insight into the Sialotranscriptome of Triatoma infestans: developmental stage and geographic variations.</title>
        <authorList>
            <person name="Schwarz A."/>
            <person name="Medrano-Mercado N."/>
            <person name="Schaub G.A."/>
            <person name="Struchiner C.J."/>
            <person name="Bargues M.D."/>
            <person name="Levy M.Z."/>
            <person name="Ribeiro J.M."/>
        </authorList>
    </citation>
    <scope>NUCLEOTIDE SEQUENCE</scope>
    <source>
        <strain evidence="9">Chile</strain>
        <tissue evidence="9">Salivary glands</tissue>
    </source>
</reference>
<protein>
    <submittedName>
        <fullName evidence="9">Putative basic region leucine zipper transcription factor</fullName>
    </submittedName>
</protein>
<dbReference type="SUPFAM" id="SSF57959">
    <property type="entry name" value="Leucine zipper domain"/>
    <property type="match status" value="1"/>
</dbReference>
<evidence type="ECO:0000256" key="5">
    <source>
        <dbReference type="ARBA" id="ARBA00023163"/>
    </source>
</evidence>
<evidence type="ECO:0000259" key="8">
    <source>
        <dbReference type="PROSITE" id="PS50217"/>
    </source>
</evidence>
<evidence type="ECO:0000256" key="4">
    <source>
        <dbReference type="ARBA" id="ARBA00023125"/>
    </source>
</evidence>
<accession>A0A023F8D1</accession>
<dbReference type="PANTHER" id="PTHR11988">
    <property type="entry name" value="THYROTROPH EMBRYONIC FACTOR RELATED"/>
    <property type="match status" value="1"/>
</dbReference>
<feature type="region of interest" description="Disordered" evidence="7">
    <location>
        <begin position="119"/>
        <end position="174"/>
    </location>
</feature>
<feature type="compositionally biased region" description="Low complexity" evidence="7">
    <location>
        <begin position="130"/>
        <end position="139"/>
    </location>
</feature>
<proteinExistence type="evidence at transcript level"/>
<feature type="compositionally biased region" description="Polar residues" evidence="7">
    <location>
        <begin position="119"/>
        <end position="129"/>
    </location>
</feature>
<dbReference type="GO" id="GO:0000981">
    <property type="term" value="F:DNA-binding transcription factor activity, RNA polymerase II-specific"/>
    <property type="evidence" value="ECO:0007669"/>
    <property type="project" value="TreeGrafter"/>
</dbReference>
<evidence type="ECO:0000256" key="1">
    <source>
        <dbReference type="ARBA" id="ARBA00004123"/>
    </source>
</evidence>
<dbReference type="PANTHER" id="PTHR11988:SF56">
    <property type="entry name" value="TRANSCRIPTION FACTOR CES-2"/>
    <property type="match status" value="1"/>
</dbReference>
<dbReference type="PROSITE" id="PS50217">
    <property type="entry name" value="BZIP"/>
    <property type="match status" value="1"/>
</dbReference>
<evidence type="ECO:0000256" key="2">
    <source>
        <dbReference type="ARBA" id="ARBA00006079"/>
    </source>
</evidence>
<dbReference type="AlphaFoldDB" id="A0A023F8D1"/>
<dbReference type="Pfam" id="PF07716">
    <property type="entry name" value="bZIP_2"/>
    <property type="match status" value="1"/>
</dbReference>
<name>A0A023F8D1_TRIIF</name>
<dbReference type="EMBL" id="GBBI01001155">
    <property type="protein sequence ID" value="JAC17557.1"/>
    <property type="molecule type" value="mRNA"/>
</dbReference>
<keyword evidence="6" id="KW-0539">Nucleus</keyword>
<evidence type="ECO:0000256" key="6">
    <source>
        <dbReference type="ARBA" id="ARBA00023242"/>
    </source>
</evidence>
<dbReference type="SMART" id="SM00338">
    <property type="entry name" value="BRLZ"/>
    <property type="match status" value="1"/>
</dbReference>